<dbReference type="EMBL" id="GCES01097594">
    <property type="protein sequence ID" value="JAQ88728.1"/>
    <property type="molecule type" value="Transcribed_RNA"/>
</dbReference>
<name>A0A146T7C5_FUNHE</name>
<keyword evidence="1" id="KW-0812">Transmembrane</keyword>
<keyword evidence="1" id="KW-1133">Transmembrane helix</keyword>
<sequence length="125" mass="14031">MKYSHHPETRSPLCMHVVWINSRGHQGKSESKSKAIPYLMPSFLLQLRSLKQHTVSQAKQGASVGTNASSTVFTFWMIGLNALLCIGLQTYCVFIFRSKTSSVFLNSTENTRAGKIKWDLILTPI</sequence>
<dbReference type="AlphaFoldDB" id="A0A146T7C5"/>
<protein>
    <submittedName>
        <fullName evidence="2">Uncharacterized protein</fullName>
    </submittedName>
</protein>
<keyword evidence="1" id="KW-0472">Membrane</keyword>
<accession>A0A146T7C5</accession>
<reference evidence="2" key="1">
    <citation type="submission" date="2015-01" db="EMBL/GenBank/DDBJ databases">
        <title>EvidentialGene: Evidence-directed Construction of Complete mRNA Transcriptomes without Genomes.</title>
        <authorList>
            <person name="Gilbert D.G."/>
        </authorList>
    </citation>
    <scope>NUCLEOTIDE SEQUENCE</scope>
</reference>
<proteinExistence type="predicted"/>
<dbReference type="EMBL" id="GCES01130435">
    <property type="protein sequence ID" value="JAQ55887.1"/>
    <property type="molecule type" value="Transcribed_RNA"/>
</dbReference>
<evidence type="ECO:0000256" key="1">
    <source>
        <dbReference type="SAM" id="Phobius"/>
    </source>
</evidence>
<organism evidence="2">
    <name type="scientific">Fundulus heteroclitus</name>
    <name type="common">Killifish</name>
    <name type="synonym">Mummichog</name>
    <dbReference type="NCBI Taxonomy" id="8078"/>
    <lineage>
        <taxon>Eukaryota</taxon>
        <taxon>Metazoa</taxon>
        <taxon>Chordata</taxon>
        <taxon>Craniata</taxon>
        <taxon>Vertebrata</taxon>
        <taxon>Euteleostomi</taxon>
        <taxon>Actinopterygii</taxon>
        <taxon>Neopterygii</taxon>
        <taxon>Teleostei</taxon>
        <taxon>Neoteleostei</taxon>
        <taxon>Acanthomorphata</taxon>
        <taxon>Ovalentaria</taxon>
        <taxon>Atherinomorphae</taxon>
        <taxon>Cyprinodontiformes</taxon>
        <taxon>Fundulidae</taxon>
        <taxon>Fundulus</taxon>
    </lineage>
</organism>
<feature type="transmembrane region" description="Helical" evidence="1">
    <location>
        <begin position="73"/>
        <end position="96"/>
    </location>
</feature>
<evidence type="ECO:0000313" key="2">
    <source>
        <dbReference type="EMBL" id="JAQ88728.1"/>
    </source>
</evidence>